<accession>A0A3N5B2I1</accession>
<name>A0A3N5B2I1_9EURY</name>
<dbReference type="InterPro" id="IPR025375">
    <property type="entry name" value="DUF4365"/>
</dbReference>
<dbReference type="AlphaFoldDB" id="A0A3N5B2I1"/>
<evidence type="ECO:0000313" key="3">
    <source>
        <dbReference type="Proteomes" id="UP000271783"/>
    </source>
</evidence>
<keyword evidence="3" id="KW-1185">Reference proteome</keyword>
<proteinExistence type="predicted"/>
<organism evidence="2 3">
    <name type="scientific">Methanobrevibacter gottschalkii DSM 11977</name>
    <dbReference type="NCBI Taxonomy" id="1122229"/>
    <lineage>
        <taxon>Archaea</taxon>
        <taxon>Methanobacteriati</taxon>
        <taxon>Methanobacteriota</taxon>
        <taxon>Methanomada group</taxon>
        <taxon>Methanobacteria</taxon>
        <taxon>Methanobacteriales</taxon>
        <taxon>Methanobacteriaceae</taxon>
        <taxon>Methanobrevibacter</taxon>
    </lineage>
</organism>
<protein>
    <submittedName>
        <fullName evidence="2">Uncharacterized protein DUF4365</fullName>
    </submittedName>
</protein>
<evidence type="ECO:0000259" key="1">
    <source>
        <dbReference type="Pfam" id="PF14280"/>
    </source>
</evidence>
<reference evidence="2 3" key="1">
    <citation type="submission" date="2018-11" db="EMBL/GenBank/DDBJ databases">
        <title>Genomic Encyclopedia of Type Strains, Phase IV (KMG-IV): sequencing the most valuable type-strain genomes for metagenomic binning, comparative biology and taxonomic classification.</title>
        <authorList>
            <person name="Goeker M."/>
        </authorList>
    </citation>
    <scope>NUCLEOTIDE SEQUENCE [LARGE SCALE GENOMIC DNA]</scope>
    <source>
        <strain evidence="2 3">DSM 11977</strain>
    </source>
</reference>
<comment type="caution">
    <text evidence="2">The sequence shown here is derived from an EMBL/GenBank/DDBJ whole genome shotgun (WGS) entry which is preliminary data.</text>
</comment>
<dbReference type="Pfam" id="PF14280">
    <property type="entry name" value="DUF4365"/>
    <property type="match status" value="1"/>
</dbReference>
<feature type="domain" description="DUF4365" evidence="1">
    <location>
        <begin position="11"/>
        <end position="125"/>
    </location>
</feature>
<gene>
    <name evidence="2" type="ORF">EDC42_0810</name>
</gene>
<dbReference type="RefSeq" id="WP_069574434.1">
    <property type="nucleotide sequence ID" value="NZ_RKRG01000002.1"/>
</dbReference>
<evidence type="ECO:0000313" key="2">
    <source>
        <dbReference type="EMBL" id="RPF51483.1"/>
    </source>
</evidence>
<dbReference type="EMBL" id="RKRG01000002">
    <property type="protein sequence ID" value="RPF51483.1"/>
    <property type="molecule type" value="Genomic_DNA"/>
</dbReference>
<dbReference type="Proteomes" id="UP000271783">
    <property type="component" value="Unassembled WGS sequence"/>
</dbReference>
<sequence>MKNAPKNWSLAEPSEDYGNDYFVKVFDKDTDEATKISFIIQLKGTEDYKKDEKHVKFSIRTDYLKYYYSKVDMPVFLVVVDTINEEYCWLFVQKYINEELNVEKPNWHSQETVTLYIPIENDFSNPKIIEQTAEKGSQYCNILVNGTPTQELIWKVKNIIDNPLEKSKDLKKQYSEIFNAETKVGFEFIHNQNNPQNAKKHFRSVYDKTKDDNDYVLAHLNSIIGLTPFLDCQNKIEAEKLFEYIKEGETLSKKNNIKYLEHYFYGLRLEKLCFILQSQLRDLLVTQKISNLGKTILSFVVDPETTEGIKEIFEILHKLYADFCKNLIETLDDKDLFIFLELLRMLIGMQLHHIEAVFTSTDDNTKKALFNQMDQLLSIFRDLINFTSEFDIFRYDLLSFETTYLYLIGDKQYNETVDEYINFAKENKSQYHLKRAESLKEKLSKPLNRQKDISEMSDEEIHDLFKTLILIIEKIDIDVDETDEAMVLRCAVRDLNPKRVLDNCKHLELHYGHGGQYAKFFGLASDGLKTIYCEHGGIITNRNLDNTYEEFYNKYCKECEHKIKQDFKWNPDKLSYVKSKKFKEILDKNPFI</sequence>